<sequence length="328" mass="35079">MSSVKRRPIVLAISLVLLAPLVGEWLLGNQPITGLGWIVLLAPMYGCGALLIREVARRSGRGWPTILLLAAAYALLEEGPIDQMLWNPHYNGFDMAAAYADTRVEALGTSMGLIQDVLTLHTIWSIAVPIALIEAFDPTPQRPWLKPLGLGVTAIVFVVGSALLTYGQIESEKFIASPGQFVASGLAILVLVIAAFWMPSPPSVAEATTPSPRNVGLAGFLLTSLLMLRDVLAELLSKWVVAGLWCVVVLLGIALVWRWSRSPQWNRAHGVALASGALMTYVWAGFQHAQYLGISPFIALAGNVVFGAGAVILVFLAATAARRPIEAS</sequence>
<protein>
    <submittedName>
        <fullName evidence="2">Uncharacterized protein</fullName>
    </submittedName>
</protein>
<dbReference type="EMBL" id="MDEO01000036">
    <property type="protein sequence ID" value="OCX13488.1"/>
    <property type="molecule type" value="Genomic_DNA"/>
</dbReference>
<name>A0A1C2DFF5_9HYPH</name>
<feature type="transmembrane region" description="Helical" evidence="1">
    <location>
        <begin position="148"/>
        <end position="169"/>
    </location>
</feature>
<accession>A0A1C2DFF5</accession>
<feature type="transmembrane region" description="Helical" evidence="1">
    <location>
        <begin position="181"/>
        <end position="199"/>
    </location>
</feature>
<feature type="transmembrane region" description="Helical" evidence="1">
    <location>
        <begin position="240"/>
        <end position="259"/>
    </location>
</feature>
<feature type="transmembrane region" description="Helical" evidence="1">
    <location>
        <begin position="33"/>
        <end position="52"/>
    </location>
</feature>
<gene>
    <name evidence="2" type="ORF">QV13_28830</name>
</gene>
<dbReference type="AlphaFoldDB" id="A0A1C2DFF5"/>
<evidence type="ECO:0000256" key="1">
    <source>
        <dbReference type="SAM" id="Phobius"/>
    </source>
</evidence>
<keyword evidence="1" id="KW-0812">Transmembrane</keyword>
<organism evidence="2 3">
    <name type="scientific">Mesorhizobium hungaricum</name>
    <dbReference type="NCBI Taxonomy" id="1566387"/>
    <lineage>
        <taxon>Bacteria</taxon>
        <taxon>Pseudomonadati</taxon>
        <taxon>Pseudomonadota</taxon>
        <taxon>Alphaproteobacteria</taxon>
        <taxon>Hyphomicrobiales</taxon>
        <taxon>Phyllobacteriaceae</taxon>
        <taxon>Mesorhizobium</taxon>
    </lineage>
</organism>
<dbReference type="STRING" id="1566387.QV13_28830"/>
<keyword evidence="3" id="KW-1185">Reference proteome</keyword>
<feature type="transmembrane region" description="Helical" evidence="1">
    <location>
        <begin position="117"/>
        <end position="136"/>
    </location>
</feature>
<dbReference type="RefSeq" id="WP_024922835.1">
    <property type="nucleotide sequence ID" value="NZ_MDEO01000036.1"/>
</dbReference>
<reference evidence="2 3" key="1">
    <citation type="submission" date="2016-08" db="EMBL/GenBank/DDBJ databases">
        <title>Whole genome sequence of Mesorhizobium sp. strain UASWS1009 isolated from industrial sewage.</title>
        <authorList>
            <person name="Crovadore J."/>
            <person name="Calmin G."/>
            <person name="Chablais R."/>
            <person name="Cochard B."/>
            <person name="Lefort F."/>
        </authorList>
    </citation>
    <scope>NUCLEOTIDE SEQUENCE [LARGE SCALE GENOMIC DNA]</scope>
    <source>
        <strain evidence="2 3">UASWS1009</strain>
    </source>
</reference>
<keyword evidence="1" id="KW-1133">Transmembrane helix</keyword>
<dbReference type="Proteomes" id="UP000094412">
    <property type="component" value="Unassembled WGS sequence"/>
</dbReference>
<feature type="transmembrane region" description="Helical" evidence="1">
    <location>
        <begin position="297"/>
        <end position="318"/>
    </location>
</feature>
<keyword evidence="1" id="KW-0472">Membrane</keyword>
<evidence type="ECO:0000313" key="2">
    <source>
        <dbReference type="EMBL" id="OCX13488.1"/>
    </source>
</evidence>
<comment type="caution">
    <text evidence="2">The sequence shown here is derived from an EMBL/GenBank/DDBJ whole genome shotgun (WGS) entry which is preliminary data.</text>
</comment>
<feature type="transmembrane region" description="Helical" evidence="1">
    <location>
        <begin position="271"/>
        <end position="291"/>
    </location>
</feature>
<evidence type="ECO:0000313" key="3">
    <source>
        <dbReference type="Proteomes" id="UP000094412"/>
    </source>
</evidence>
<proteinExistence type="predicted"/>